<feature type="region of interest" description="Disordered" evidence="1">
    <location>
        <begin position="261"/>
        <end position="285"/>
    </location>
</feature>
<evidence type="ECO:0000313" key="2">
    <source>
        <dbReference type="EMBL" id="KAL3693770.1"/>
    </source>
</evidence>
<name>A0ABD3HUL9_9MARC</name>
<dbReference type="AlphaFoldDB" id="A0ABD3HUL9"/>
<evidence type="ECO:0000256" key="1">
    <source>
        <dbReference type="SAM" id="MobiDB-lite"/>
    </source>
</evidence>
<proteinExistence type="predicted"/>
<feature type="compositionally biased region" description="Acidic residues" evidence="1">
    <location>
        <begin position="206"/>
        <end position="221"/>
    </location>
</feature>
<accession>A0ABD3HUL9</accession>
<evidence type="ECO:0008006" key="4">
    <source>
        <dbReference type="Google" id="ProtNLM"/>
    </source>
</evidence>
<protein>
    <recommendedName>
        <fullName evidence="4">No apical meristem-associated C-terminal domain-containing protein</fullName>
    </recommendedName>
</protein>
<feature type="compositionally biased region" description="Basic and acidic residues" evidence="1">
    <location>
        <begin position="190"/>
        <end position="204"/>
    </location>
</feature>
<dbReference type="Proteomes" id="UP001633002">
    <property type="component" value="Unassembled WGS sequence"/>
</dbReference>
<feature type="region of interest" description="Disordered" evidence="1">
    <location>
        <begin position="160"/>
        <end position="241"/>
    </location>
</feature>
<feature type="compositionally biased region" description="Basic and acidic residues" evidence="1">
    <location>
        <begin position="160"/>
        <end position="172"/>
    </location>
</feature>
<keyword evidence="3" id="KW-1185">Reference proteome</keyword>
<reference evidence="2 3" key="1">
    <citation type="submission" date="2024-09" db="EMBL/GenBank/DDBJ databases">
        <title>Chromosome-scale assembly of Riccia sorocarpa.</title>
        <authorList>
            <person name="Paukszto L."/>
        </authorList>
    </citation>
    <scope>NUCLEOTIDE SEQUENCE [LARGE SCALE GENOMIC DNA]</scope>
    <source>
        <strain evidence="2">LP-2024</strain>
        <tissue evidence="2">Aerial parts of the thallus</tissue>
    </source>
</reference>
<dbReference type="EMBL" id="JBJQOH010000003">
    <property type="protein sequence ID" value="KAL3693770.1"/>
    <property type="molecule type" value="Genomic_DNA"/>
</dbReference>
<comment type="caution">
    <text evidence="2">The sequence shown here is derived from an EMBL/GenBank/DDBJ whole genome shotgun (WGS) entry which is preliminary data.</text>
</comment>
<organism evidence="2 3">
    <name type="scientific">Riccia sorocarpa</name>
    <dbReference type="NCBI Taxonomy" id="122646"/>
    <lineage>
        <taxon>Eukaryota</taxon>
        <taxon>Viridiplantae</taxon>
        <taxon>Streptophyta</taxon>
        <taxon>Embryophyta</taxon>
        <taxon>Marchantiophyta</taxon>
        <taxon>Marchantiopsida</taxon>
        <taxon>Marchantiidae</taxon>
        <taxon>Marchantiales</taxon>
        <taxon>Ricciaceae</taxon>
        <taxon>Riccia</taxon>
    </lineage>
</organism>
<feature type="region of interest" description="Disordered" evidence="1">
    <location>
        <begin position="1"/>
        <end position="41"/>
    </location>
</feature>
<sequence>MTPKKKDRPTKTPSKTTPKKTPPPSSSSNPSNEGTAAKVKMGPCKPIALPTTELKKFRPQIEDLGLGFLFWRWVYTAEPLVKESATMKSEVALPHRGKPHEWTVEHYRKMLGMSKEQEEPGGILRFNNALKTVSDGSPIYIDAFLAHLHLKNEWLTAEERSQYGEEDPHSKITADYSSSEDEDQPSAQTEKIEDGEQEVGKVVEDTGSDEDEDTDNTEEDEERKIQLPDFHSAPSLTSPNYSSEQIAVQQMKGKKHKVLRFEEPKTKKKTSKEDLEKKKAEAKEKEADLLMQIAEDGPS</sequence>
<evidence type="ECO:0000313" key="3">
    <source>
        <dbReference type="Proteomes" id="UP001633002"/>
    </source>
</evidence>
<gene>
    <name evidence="2" type="ORF">R1sor_007421</name>
</gene>